<evidence type="ECO:0000256" key="2">
    <source>
        <dbReference type="ARBA" id="ARBA00022824"/>
    </source>
</evidence>
<evidence type="ECO:0000313" key="7">
    <source>
        <dbReference type="Proteomes" id="UP000324222"/>
    </source>
</evidence>
<keyword evidence="7" id="KW-1185">Reference proteome</keyword>
<dbReference type="EMBL" id="VSRR010002268">
    <property type="protein sequence ID" value="MPC30513.1"/>
    <property type="molecule type" value="Genomic_DNA"/>
</dbReference>
<reference evidence="6 7" key="1">
    <citation type="submission" date="2019-05" db="EMBL/GenBank/DDBJ databases">
        <title>Another draft genome of Portunus trituberculatus and its Hox gene families provides insights of decapod evolution.</title>
        <authorList>
            <person name="Jeong J.-H."/>
            <person name="Song I."/>
            <person name="Kim S."/>
            <person name="Choi T."/>
            <person name="Kim D."/>
            <person name="Ryu S."/>
            <person name="Kim W."/>
        </authorList>
    </citation>
    <scope>NUCLEOTIDE SEQUENCE [LARGE SCALE GENOMIC DNA]</scope>
    <source>
        <tissue evidence="6">Muscle</tissue>
    </source>
</reference>
<feature type="domain" description="Endoplasmic reticulum resident protein 29 C-terminal" evidence="4">
    <location>
        <begin position="208"/>
        <end position="303"/>
    </location>
</feature>
<dbReference type="Gene3D" id="3.40.30.10">
    <property type="entry name" value="Glutaredoxin"/>
    <property type="match status" value="1"/>
</dbReference>
<comment type="caution">
    <text evidence="6">The sequence shown here is derived from an EMBL/GenBank/DDBJ whole genome shotgun (WGS) entry which is preliminary data.</text>
</comment>
<protein>
    <recommendedName>
        <fullName evidence="1">Endoplasmic reticulum resident protein 29</fullName>
    </recommendedName>
</protein>
<dbReference type="InterPro" id="IPR036249">
    <property type="entry name" value="Thioredoxin-like_sf"/>
</dbReference>
<evidence type="ECO:0000313" key="6">
    <source>
        <dbReference type="EMBL" id="MPC30513.1"/>
    </source>
</evidence>
<dbReference type="SUPFAM" id="SSF52833">
    <property type="entry name" value="Thioredoxin-like"/>
    <property type="match status" value="1"/>
</dbReference>
<proteinExistence type="predicted"/>
<evidence type="ECO:0000259" key="4">
    <source>
        <dbReference type="Pfam" id="PF07749"/>
    </source>
</evidence>
<dbReference type="Gene3D" id="1.20.1150.12">
    <property type="entry name" value="Endoplasmic reticulum resident protein 29, C-terminal domain"/>
    <property type="match status" value="1"/>
</dbReference>
<dbReference type="OrthoDB" id="417262at2759"/>
<evidence type="ECO:0000259" key="5">
    <source>
        <dbReference type="Pfam" id="PF07912"/>
    </source>
</evidence>
<accession>A0A5B7EC22</accession>
<feature type="domain" description="ERp29 N-terminal" evidence="5">
    <location>
        <begin position="86"/>
        <end position="206"/>
    </location>
</feature>
<evidence type="ECO:0000256" key="3">
    <source>
        <dbReference type="SAM" id="MobiDB-lite"/>
    </source>
</evidence>
<evidence type="ECO:0000256" key="1">
    <source>
        <dbReference type="ARBA" id="ARBA00014173"/>
    </source>
</evidence>
<dbReference type="GO" id="GO:0005788">
    <property type="term" value="C:endoplasmic reticulum lumen"/>
    <property type="evidence" value="ECO:0007669"/>
    <property type="project" value="InterPro"/>
</dbReference>
<dbReference type="CDD" id="cd00238">
    <property type="entry name" value="ERp29c"/>
    <property type="match status" value="1"/>
</dbReference>
<dbReference type="InterPro" id="IPR016855">
    <property type="entry name" value="ERp29"/>
</dbReference>
<sequence length="374" mass="42142">MLLDQKLLKPASERERGRPHGSKQVRPSSLLPPSTHPQLLSPSSTHAHTFTTPSSRPSPPVIMCQKAVVGVVGVLLVVAGAAGAINAKGCTPLDAWTFDKIIPKFHAALVKFDVSYPYGKKHQEFTKLSAAGRGSPELLVAEVGVKDYGDMENMDLAERFGVKKEEFPKVMLFVDGRDKPIVFEGEFKNEELKKFIRKNSQVYIGLEGCLETFDRIVDKFMVSENQAEKKSLLRDAENAWDTLKSPSDRKIAETYVKVMRKVMEKGRKFVKQEKTRVEGLMTGKITEEKKEEMEGRLNILKSFIHEELDKREGCETASISLTIFRDRRKYEGKTLWNSLPASVFPAPYDLNSLKREETTTSIGHHNTVQHLPKL</sequence>
<dbReference type="Proteomes" id="UP000324222">
    <property type="component" value="Unassembled WGS sequence"/>
</dbReference>
<dbReference type="FunFam" id="3.40.30.10:FF:000133">
    <property type="entry name" value="Endoplasmic reticulum resident protein 29"/>
    <property type="match status" value="1"/>
</dbReference>
<dbReference type="PANTHER" id="PTHR12211:SF0">
    <property type="entry name" value="ENDOPLASMIC RETICULUM RESIDENT PROTEIN 29"/>
    <property type="match status" value="1"/>
</dbReference>
<keyword evidence="2" id="KW-0256">Endoplasmic reticulum</keyword>
<dbReference type="FunFam" id="1.20.1150.12:FF:000001">
    <property type="entry name" value="Endoplasmic reticulum resident protein 29"/>
    <property type="match status" value="1"/>
</dbReference>
<dbReference type="InterPro" id="IPR012883">
    <property type="entry name" value="ERp29_N"/>
</dbReference>
<dbReference type="InterPro" id="IPR011679">
    <property type="entry name" value="ERp29_C"/>
</dbReference>
<feature type="region of interest" description="Disordered" evidence="3">
    <location>
        <begin position="1"/>
        <end position="57"/>
    </location>
</feature>
<feature type="compositionally biased region" description="Polar residues" evidence="3">
    <location>
        <begin position="36"/>
        <end position="48"/>
    </location>
</feature>
<dbReference type="Pfam" id="PF07912">
    <property type="entry name" value="ERp29_N"/>
    <property type="match status" value="1"/>
</dbReference>
<organism evidence="6 7">
    <name type="scientific">Portunus trituberculatus</name>
    <name type="common">Swimming crab</name>
    <name type="synonym">Neptunus trituberculatus</name>
    <dbReference type="NCBI Taxonomy" id="210409"/>
    <lineage>
        <taxon>Eukaryota</taxon>
        <taxon>Metazoa</taxon>
        <taxon>Ecdysozoa</taxon>
        <taxon>Arthropoda</taxon>
        <taxon>Crustacea</taxon>
        <taxon>Multicrustacea</taxon>
        <taxon>Malacostraca</taxon>
        <taxon>Eumalacostraca</taxon>
        <taxon>Eucarida</taxon>
        <taxon>Decapoda</taxon>
        <taxon>Pleocyemata</taxon>
        <taxon>Brachyura</taxon>
        <taxon>Eubrachyura</taxon>
        <taxon>Portunoidea</taxon>
        <taxon>Portunidae</taxon>
        <taxon>Portuninae</taxon>
        <taxon>Portunus</taxon>
    </lineage>
</organism>
<dbReference type="SUPFAM" id="SSF47933">
    <property type="entry name" value="ERP29 C domain-like"/>
    <property type="match status" value="1"/>
</dbReference>
<dbReference type="Pfam" id="PF07749">
    <property type="entry name" value="ERp29"/>
    <property type="match status" value="1"/>
</dbReference>
<gene>
    <name evidence="6" type="primary">Erp29</name>
    <name evidence="6" type="ORF">E2C01_023779</name>
</gene>
<dbReference type="InterPro" id="IPR036356">
    <property type="entry name" value="ERp29_C_sf"/>
</dbReference>
<dbReference type="AlphaFoldDB" id="A0A5B7EC22"/>
<name>A0A5B7EC22_PORTR</name>
<dbReference type="GO" id="GO:0009306">
    <property type="term" value="P:protein secretion"/>
    <property type="evidence" value="ECO:0007669"/>
    <property type="project" value="InterPro"/>
</dbReference>
<dbReference type="PANTHER" id="PTHR12211">
    <property type="entry name" value="ENDOPLASMIC RETICULUM PROTEIN ERP29"/>
    <property type="match status" value="1"/>
</dbReference>